<evidence type="ECO:0000313" key="2">
    <source>
        <dbReference type="EMBL" id="VBA42175.1"/>
    </source>
</evidence>
<dbReference type="Proteomes" id="UP000273307">
    <property type="component" value="Unassembled WGS sequence"/>
</dbReference>
<accession>A0A498QCK4</accession>
<organism evidence="2 3">
    <name type="scientific">Mycobacterium attenuatum</name>
    <dbReference type="NCBI Taxonomy" id="2341086"/>
    <lineage>
        <taxon>Bacteria</taxon>
        <taxon>Bacillati</taxon>
        <taxon>Actinomycetota</taxon>
        <taxon>Actinomycetes</taxon>
        <taxon>Mycobacteriales</taxon>
        <taxon>Mycobacteriaceae</taxon>
        <taxon>Mycobacterium</taxon>
    </lineage>
</organism>
<feature type="compositionally biased region" description="Low complexity" evidence="1">
    <location>
        <begin position="93"/>
        <end position="113"/>
    </location>
</feature>
<dbReference type="RefSeq" id="WP_122497992.1">
    <property type="nucleotide sequence ID" value="NZ_UPHP01000120.1"/>
</dbReference>
<reference evidence="2 3" key="1">
    <citation type="submission" date="2018-09" db="EMBL/GenBank/DDBJ databases">
        <authorList>
            <person name="Tagini F."/>
        </authorList>
    </citation>
    <scope>NUCLEOTIDE SEQUENCE [LARGE SCALE GENOMIC DNA]</scope>
    <source>
        <strain evidence="2 3">MK136</strain>
    </source>
</reference>
<name>A0A498QCK4_9MYCO</name>
<dbReference type="AlphaFoldDB" id="A0A498QCK4"/>
<keyword evidence="3" id="KW-1185">Reference proteome</keyword>
<protein>
    <submittedName>
        <fullName evidence="2">Uncharacterized protein</fullName>
    </submittedName>
</protein>
<evidence type="ECO:0000256" key="1">
    <source>
        <dbReference type="SAM" id="MobiDB-lite"/>
    </source>
</evidence>
<dbReference type="EMBL" id="UPHP01000120">
    <property type="protein sequence ID" value="VBA42175.1"/>
    <property type="molecule type" value="Genomic_DNA"/>
</dbReference>
<feature type="region of interest" description="Disordered" evidence="1">
    <location>
        <begin position="87"/>
        <end position="113"/>
    </location>
</feature>
<proteinExistence type="predicted"/>
<sequence length="282" mass="30852">MSMPTHIPPLEAQRIATVAANDWVRSVRLCRRKRAAAALGALAVASGVTGAIDILGNSTAGANNSNLSVGRLTIALANHDGFKLDTCRGNSPDSSANGGDNTGGSNDNDTNYTDTVVVDDRTITIGYEDENDYIDVTTSLSNNNANNQNIGTRSDETIRGINVPNETLSAWTDEDHENPFLLKYRLNEREDDDVGLPRLNEMITETVLSEAIPGINAPNETIDSWIGENGGNPFILEYRLNQDDGVGRLLFRVGEMTEEEQQEEQAAREIEIIQENIWRFSN</sequence>
<evidence type="ECO:0000313" key="3">
    <source>
        <dbReference type="Proteomes" id="UP000273307"/>
    </source>
</evidence>
<gene>
    <name evidence="2" type="ORF">LAUMK136_04443</name>
</gene>